<feature type="transmembrane region" description="Helical" evidence="1">
    <location>
        <begin position="20"/>
        <end position="39"/>
    </location>
</feature>
<sequence>MNLLDIFKTSLNSLNTNKLRSSLTLLGIVIGILSVISLMGMGKGFEKSVTDTIQSLGTNLIYITPSRDSKTGAASIISLKDAEILSEKRQNTSVKSVTPELVQMGKINFGSNWKYTQVYGVTQNYKTVRSLEMKYGSFLSDLHVENLSEVAVLGINAAEELLGNRNPVGQNIKINGRNMRVIGVLEEKGGGFRGVSIDDRALIPVTTAHYRLS</sequence>
<feature type="non-terminal residue" evidence="3">
    <location>
        <position position="213"/>
    </location>
</feature>
<dbReference type="GO" id="GO:0022857">
    <property type="term" value="F:transmembrane transporter activity"/>
    <property type="evidence" value="ECO:0007669"/>
    <property type="project" value="TreeGrafter"/>
</dbReference>
<reference evidence="3" key="1">
    <citation type="submission" date="2018-05" db="EMBL/GenBank/DDBJ databases">
        <authorList>
            <person name="Lanie J.A."/>
            <person name="Ng W.-L."/>
            <person name="Kazmierczak K.M."/>
            <person name="Andrzejewski T.M."/>
            <person name="Davidsen T.M."/>
            <person name="Wayne K.J."/>
            <person name="Tettelin H."/>
            <person name="Glass J.I."/>
            <person name="Rusch D."/>
            <person name="Podicherti R."/>
            <person name="Tsui H.-C.T."/>
            <person name="Winkler M.E."/>
        </authorList>
    </citation>
    <scope>NUCLEOTIDE SEQUENCE</scope>
</reference>
<organism evidence="3">
    <name type="scientific">marine metagenome</name>
    <dbReference type="NCBI Taxonomy" id="408172"/>
    <lineage>
        <taxon>unclassified sequences</taxon>
        <taxon>metagenomes</taxon>
        <taxon>ecological metagenomes</taxon>
    </lineage>
</organism>
<dbReference type="GO" id="GO:0005886">
    <property type="term" value="C:plasma membrane"/>
    <property type="evidence" value="ECO:0007669"/>
    <property type="project" value="TreeGrafter"/>
</dbReference>
<keyword evidence="1" id="KW-0472">Membrane</keyword>
<dbReference type="AlphaFoldDB" id="A0A382Y0F3"/>
<proteinExistence type="predicted"/>
<feature type="domain" description="MacB-like periplasmic core" evidence="2">
    <location>
        <begin position="21"/>
        <end position="212"/>
    </location>
</feature>
<dbReference type="Pfam" id="PF12704">
    <property type="entry name" value="MacB_PCD"/>
    <property type="match status" value="1"/>
</dbReference>
<evidence type="ECO:0000313" key="3">
    <source>
        <dbReference type="EMBL" id="SVD76620.1"/>
    </source>
</evidence>
<keyword evidence="1" id="KW-1133">Transmembrane helix</keyword>
<protein>
    <recommendedName>
        <fullName evidence="2">MacB-like periplasmic core domain-containing protein</fullName>
    </recommendedName>
</protein>
<dbReference type="InterPro" id="IPR050250">
    <property type="entry name" value="Macrolide_Exporter_MacB"/>
</dbReference>
<evidence type="ECO:0000259" key="2">
    <source>
        <dbReference type="Pfam" id="PF12704"/>
    </source>
</evidence>
<accession>A0A382Y0F3</accession>
<evidence type="ECO:0000256" key="1">
    <source>
        <dbReference type="SAM" id="Phobius"/>
    </source>
</evidence>
<gene>
    <name evidence="3" type="ORF">METZ01_LOCUS429474</name>
</gene>
<keyword evidence="1" id="KW-0812">Transmembrane</keyword>
<dbReference type="PANTHER" id="PTHR30572:SF4">
    <property type="entry name" value="ABC TRANSPORTER PERMEASE YTRF"/>
    <property type="match status" value="1"/>
</dbReference>
<dbReference type="InterPro" id="IPR025857">
    <property type="entry name" value="MacB_PCD"/>
</dbReference>
<dbReference type="EMBL" id="UINC01171842">
    <property type="protein sequence ID" value="SVD76620.1"/>
    <property type="molecule type" value="Genomic_DNA"/>
</dbReference>
<name>A0A382Y0F3_9ZZZZ</name>
<dbReference type="PANTHER" id="PTHR30572">
    <property type="entry name" value="MEMBRANE COMPONENT OF TRANSPORTER-RELATED"/>
    <property type="match status" value="1"/>
</dbReference>